<accession>A0A656D253</accession>
<dbReference type="RefSeq" id="WP_072149515.1">
    <property type="nucleotide sequence ID" value="NZ_CZVU01000001.1"/>
</dbReference>
<dbReference type="InterPro" id="IPR051829">
    <property type="entry name" value="Multiheme_Cytochr_ET"/>
</dbReference>
<dbReference type="Pfam" id="PF18962">
    <property type="entry name" value="Por_Secre_tail"/>
    <property type="match status" value="1"/>
</dbReference>
<dbReference type="InterPro" id="IPR013783">
    <property type="entry name" value="Ig-like_fold"/>
</dbReference>
<dbReference type="InterPro" id="IPR026444">
    <property type="entry name" value="Secre_tail"/>
</dbReference>
<feature type="domain" description="Secretion system C-terminal sorting" evidence="4">
    <location>
        <begin position="615"/>
        <end position="690"/>
    </location>
</feature>
<evidence type="ECO:0000256" key="2">
    <source>
        <dbReference type="SAM" id="SignalP"/>
    </source>
</evidence>
<evidence type="ECO:0000259" key="3">
    <source>
        <dbReference type="Pfam" id="PF13435"/>
    </source>
</evidence>
<dbReference type="InterPro" id="IPR023155">
    <property type="entry name" value="Cyt_c-552/4"/>
</dbReference>
<dbReference type="Pfam" id="PF13435">
    <property type="entry name" value="Cytochrome_C554"/>
    <property type="match status" value="1"/>
</dbReference>
<protein>
    <submittedName>
        <fullName evidence="5">Por secretion system C-terminal sorting domain-containing protein</fullName>
    </submittedName>
</protein>
<dbReference type="SUPFAM" id="SSF48695">
    <property type="entry name" value="Multiheme cytochromes"/>
    <property type="match status" value="1"/>
</dbReference>
<feature type="signal peptide" evidence="2">
    <location>
        <begin position="1"/>
        <end position="21"/>
    </location>
</feature>
<dbReference type="Gene3D" id="2.60.40.4070">
    <property type="match status" value="1"/>
</dbReference>
<organism evidence="5 6">
    <name type="scientific">Kryptobacter tengchongensis</name>
    <dbReference type="NCBI Taxonomy" id="1643429"/>
    <lineage>
        <taxon>Bacteria</taxon>
        <taxon>Pseudomonadati</taxon>
        <taxon>Candidatus Kryptoniota</taxon>
        <taxon>Candidatus Kryptobacter</taxon>
    </lineage>
</organism>
<evidence type="ECO:0000259" key="4">
    <source>
        <dbReference type="Pfam" id="PF18962"/>
    </source>
</evidence>
<proteinExistence type="predicted"/>
<reference evidence="5 6" key="1">
    <citation type="submission" date="2015-11" db="EMBL/GenBank/DDBJ databases">
        <authorList>
            <person name="Varghese N."/>
        </authorList>
    </citation>
    <scope>NUCLEOTIDE SEQUENCE [LARGE SCALE GENOMIC DNA]</scope>
    <source>
        <strain evidence="5 6">JGI-24</strain>
    </source>
</reference>
<gene>
    <name evidence="5" type="ORF">JGI24_00009</name>
</gene>
<feature type="chain" id="PRO_5025072045" evidence="2">
    <location>
        <begin position="22"/>
        <end position="693"/>
    </location>
</feature>
<dbReference type="Gene3D" id="1.10.1130.10">
    <property type="entry name" value="Flavocytochrome C3, Chain A"/>
    <property type="match status" value="2"/>
</dbReference>
<evidence type="ECO:0000313" key="5">
    <source>
        <dbReference type="EMBL" id="CUS95833.1"/>
    </source>
</evidence>
<dbReference type="InterPro" id="IPR036280">
    <property type="entry name" value="Multihaem_cyt_sf"/>
</dbReference>
<dbReference type="PANTHER" id="PTHR35038">
    <property type="entry name" value="DISSIMILATORY SULFITE REDUCTASE SIRA"/>
    <property type="match status" value="1"/>
</dbReference>
<feature type="domain" description="Cytochrome c-552/4" evidence="3">
    <location>
        <begin position="148"/>
        <end position="198"/>
    </location>
</feature>
<dbReference type="Proteomes" id="UP000243065">
    <property type="component" value="Unassembled WGS sequence"/>
</dbReference>
<dbReference type="AlphaFoldDB" id="A0A656D253"/>
<dbReference type="Gene3D" id="1.20.140.10">
    <property type="entry name" value="Butyryl-CoA Dehydrogenase, subunit A, domain 3"/>
    <property type="match status" value="1"/>
</dbReference>
<keyword evidence="1 2" id="KW-0732">Signal</keyword>
<evidence type="ECO:0000313" key="6">
    <source>
        <dbReference type="Proteomes" id="UP000243065"/>
    </source>
</evidence>
<sequence length="693" mass="76475">MKAKVTTLLLLLLVFSSSLFAQKAYIKIKGMSPHELEGMGITNLDSISSGLSVVGTGTVVWLNGYDVSGDTAFKPATSYEWSIVGKPAGSNAVLSSTNAQLVSFIPDLAGTYQIKLVVNGVDDTTITIIAADYTGVDWKEIGSSSLNCATCHKSFTPEIYSKWKSSDHATIFERGMNGQLAPYWDPARCGRCHTTGYNLMANNGGYDDVAIQLGFDWNQWKPPRAGLFDSLLTTDKKALSLVATIGCENCHGPKNPSHYGAGTQPKTMNAEVCAQCHNEPWRHNRYVQWEYSGHAEAVWSNTFRTSPAGPIQPGQYNLNACVRCHDGAAFVSFVKNESFDNRAASGYSRIQHTSITCQTCHDPHSMELREAPASADTLANGFNYSQIDLGKGKLCINCHKYRRNALTYVTTNLSSVWGPHHAGAGDVYLGQNGYTWGETLPSSIGHRLVENACVGCHMSATPDTGHVARDKIGMHTWKMKYVAPDGQEYDNITGCVKCHTGITKFDDIIASYDYDMDGTVEPFMKEVDGLIEKLAMALPPKGQPTVDWQQIRTDPDSVRLKQAYWNYRYVVEDKSHGVHNPKYVVRLLQLSISKITGVEFTTPDVPVRFELYQNYPNPFNPTTKIGFALPRDAKVKLEVFNALGEKIAVLKDEYMRAGVHTVEFNASGLASGIYFYRLTVDDFVATKKMVLIK</sequence>
<name>A0A656D253_KRYT1</name>
<dbReference type="OrthoDB" id="9777268at2"/>
<dbReference type="Gene3D" id="2.60.40.10">
    <property type="entry name" value="Immunoglobulins"/>
    <property type="match status" value="1"/>
</dbReference>
<dbReference type="PANTHER" id="PTHR35038:SF10">
    <property type="entry name" value="HIGH-MOLECULAR-WEIGHT CYTOCHROME C"/>
    <property type="match status" value="1"/>
</dbReference>
<dbReference type="NCBIfam" id="TIGR04183">
    <property type="entry name" value="Por_Secre_tail"/>
    <property type="match status" value="1"/>
</dbReference>
<dbReference type="EMBL" id="CZVU01000001">
    <property type="protein sequence ID" value="CUS95833.1"/>
    <property type="molecule type" value="Genomic_DNA"/>
</dbReference>
<evidence type="ECO:0000256" key="1">
    <source>
        <dbReference type="ARBA" id="ARBA00022729"/>
    </source>
</evidence>
<keyword evidence="6" id="KW-1185">Reference proteome</keyword>